<dbReference type="Proteomes" id="UP000885832">
    <property type="component" value="Unassembled WGS sequence"/>
</dbReference>
<evidence type="ECO:0000313" key="1">
    <source>
        <dbReference type="EMBL" id="HHJ81051.1"/>
    </source>
</evidence>
<organism evidence="1">
    <name type="scientific">Candidatus Tenderia electrophaga</name>
    <dbReference type="NCBI Taxonomy" id="1748243"/>
    <lineage>
        <taxon>Bacteria</taxon>
        <taxon>Pseudomonadati</taxon>
        <taxon>Pseudomonadota</taxon>
        <taxon>Gammaproteobacteria</taxon>
        <taxon>Candidatus Tenderiales</taxon>
        <taxon>Candidatus Tenderiaceae</taxon>
        <taxon>Candidatus Tenderia</taxon>
    </lineage>
</organism>
<reference evidence="1" key="1">
    <citation type="journal article" date="2020" name="mSystems">
        <title>Genome- and Community-Level Interaction Insights into Carbon Utilization and Element Cycling Functions of Hydrothermarchaeota in Hydrothermal Sediment.</title>
        <authorList>
            <person name="Zhou Z."/>
            <person name="Liu Y."/>
            <person name="Xu W."/>
            <person name="Pan J."/>
            <person name="Luo Z.H."/>
            <person name="Li M."/>
        </authorList>
    </citation>
    <scope>NUCLEOTIDE SEQUENCE [LARGE SCALE GENOMIC DNA]</scope>
    <source>
        <strain evidence="1">HyVt-505</strain>
    </source>
</reference>
<dbReference type="EMBL" id="DRNF01000341">
    <property type="protein sequence ID" value="HHJ81051.1"/>
    <property type="molecule type" value="Genomic_DNA"/>
</dbReference>
<accession>A0A832N6U7</accession>
<gene>
    <name evidence="1" type="ORF">ENJ65_05410</name>
</gene>
<sequence>MTQLTSNAFWRPDDYPLSITAGVRIFSSAGSSGSVSGSDISNLALNSGVFYQVNQNLRLDASFSSLYQEVSGIQDDVHRQAGGLLYQTDLAELYGFMYQAYLDGNFVHKVDVDDDVYDWSFTLGHGLTRSWWPAERTSMTSLRLNVNQALGYVGAAGEKLASRALVRVDHSASLSFNQQAWGGNSLAQLTLSDSRSSSSQEEAGTTADRSFEQQLVNLQLSRDQDLGRRSSITGDITVQYVRVRDDQAAVVTENDTTTSTGRVMFQHYQMLGVPRLQFSSNYIVSNTSTEGAIDRADWENRLSYMIGKMDTSVSYRLTDTNSRNYDLLYFRLMRRF</sequence>
<name>A0A832N6U7_9GAMM</name>
<comment type="caution">
    <text evidence="1">The sequence shown here is derived from an EMBL/GenBank/DDBJ whole genome shotgun (WGS) entry which is preliminary data.</text>
</comment>
<protein>
    <submittedName>
        <fullName evidence="1">Uncharacterized protein</fullName>
    </submittedName>
</protein>
<proteinExistence type="predicted"/>
<dbReference type="AlphaFoldDB" id="A0A832N6U7"/>